<dbReference type="InterPro" id="IPR007729">
    <property type="entry name" value="DGOK"/>
</dbReference>
<dbReference type="Proteomes" id="UP000650424">
    <property type="component" value="Unassembled WGS sequence"/>
</dbReference>
<dbReference type="CDD" id="cd24012">
    <property type="entry name" value="ASKHA_NBD_KDGal-kinase"/>
    <property type="match status" value="1"/>
</dbReference>
<dbReference type="EMBL" id="JACOGF010000003">
    <property type="protein sequence ID" value="MBC3917218.1"/>
    <property type="molecule type" value="Genomic_DNA"/>
</dbReference>
<dbReference type="InterPro" id="IPR042257">
    <property type="entry name" value="DGOK_C"/>
</dbReference>
<organism evidence="1 2">
    <name type="scientific">Undibacterium hunanense</name>
    <dbReference type="NCBI Taxonomy" id="2762292"/>
    <lineage>
        <taxon>Bacteria</taxon>
        <taxon>Pseudomonadati</taxon>
        <taxon>Pseudomonadota</taxon>
        <taxon>Betaproteobacteria</taxon>
        <taxon>Burkholderiales</taxon>
        <taxon>Oxalobacteraceae</taxon>
        <taxon>Undibacterium</taxon>
    </lineage>
</organism>
<dbReference type="InterPro" id="IPR042258">
    <property type="entry name" value="DGOK_N"/>
</dbReference>
<evidence type="ECO:0000313" key="1">
    <source>
        <dbReference type="EMBL" id="MBC3917218.1"/>
    </source>
</evidence>
<keyword evidence="2" id="KW-1185">Reference proteome</keyword>
<gene>
    <name evidence="1" type="ORF">H8L32_07005</name>
</gene>
<comment type="caution">
    <text evidence="1">The sequence shown here is derived from an EMBL/GenBank/DDBJ whole genome shotgun (WGS) entry which is preliminary data.</text>
</comment>
<evidence type="ECO:0000313" key="2">
    <source>
        <dbReference type="Proteomes" id="UP000650424"/>
    </source>
</evidence>
<dbReference type="RefSeq" id="WP_186946459.1">
    <property type="nucleotide sequence ID" value="NZ_JACOGF010000003.1"/>
</dbReference>
<dbReference type="Gene3D" id="3.30.420.300">
    <property type="entry name" value="2-keto-3-deoxy-galactonokinase, substrate binding domain"/>
    <property type="match status" value="1"/>
</dbReference>
<dbReference type="Pfam" id="PF05035">
    <property type="entry name" value="DGOK"/>
    <property type="match status" value="1"/>
</dbReference>
<accession>A0ABR6ZMX2</accession>
<reference evidence="1 2" key="1">
    <citation type="submission" date="2020-08" db="EMBL/GenBank/DDBJ databases">
        <title>Novel species isolated from subtropical streams in China.</title>
        <authorList>
            <person name="Lu H."/>
        </authorList>
    </citation>
    <scope>NUCLEOTIDE SEQUENCE [LARGE SCALE GENOMIC DNA]</scope>
    <source>
        <strain evidence="1 2">CY18W</strain>
    </source>
</reference>
<dbReference type="Gene3D" id="3.30.420.310">
    <property type="entry name" value="2-keto-3-deoxy-galactonokinase, C-terminal domain"/>
    <property type="match status" value="1"/>
</dbReference>
<sequence>MERSKDIAPLSGKEDVRLIGIDWGSTGLRIFLMSENGRLIGNREAASGVSVIQGGNAGYMRTLQELAGDWLTTWSDAPLLACGMVGSKHGWQEVPYVNCPADAQHIARNAVRVDTGSLLAAPHSLHILPGLLYRPEGGAPDVMRGEETQIVGALQGQSDWASQSCIVMPGTHSKWASIVDGQVHAFATHMTGELFAVLKQHSVLGRLMPIASDAATGKTETEEVCFTAGLDAARKMLGQGLGHQLFSVRTLGLMGDMPPAGLPDYLSGLLIGNEILAGLQWRSIHGLGHAPLILIGEASLCARYARALSYLGVKPDAVLVNTAPAGLWHLASSARLV</sequence>
<proteinExistence type="predicted"/>
<name>A0ABR6ZMX2_9BURK</name>
<protein>
    <submittedName>
        <fullName evidence="1">2-dehydro-3-deoxygalactonokinase</fullName>
    </submittedName>
</protein>